<protein>
    <submittedName>
        <fullName evidence="1">Uncharacterized protein</fullName>
    </submittedName>
</protein>
<evidence type="ECO:0000313" key="1">
    <source>
        <dbReference type="EMBL" id="TGU71636.1"/>
    </source>
</evidence>
<reference evidence="1 2" key="1">
    <citation type="submission" date="2019-04" db="EMBL/GenBank/DDBJ databases">
        <title>Geobacter oryzae sp. nov., ferric-reducing bacteria isolated from paddy soil.</title>
        <authorList>
            <person name="Xu Z."/>
            <person name="Masuda Y."/>
            <person name="Itoh H."/>
            <person name="Senoo K."/>
        </authorList>
    </citation>
    <scope>NUCLEOTIDE SEQUENCE [LARGE SCALE GENOMIC DNA]</scope>
    <source>
        <strain evidence="1 2">Red111</strain>
    </source>
</reference>
<dbReference type="EMBL" id="SRSC01000003">
    <property type="protein sequence ID" value="TGU71636.1"/>
    <property type="molecule type" value="Genomic_DNA"/>
</dbReference>
<dbReference type="RefSeq" id="WP_135871403.1">
    <property type="nucleotide sequence ID" value="NZ_SRSC01000003.1"/>
</dbReference>
<accession>A0A4S1CF26</accession>
<dbReference type="AlphaFoldDB" id="A0A4S1CF26"/>
<name>A0A4S1CF26_9BACT</name>
<keyword evidence="2" id="KW-1185">Reference proteome</keyword>
<organism evidence="1 2">
    <name type="scientific">Geomonas terrae</name>
    <dbReference type="NCBI Taxonomy" id="2562681"/>
    <lineage>
        <taxon>Bacteria</taxon>
        <taxon>Pseudomonadati</taxon>
        <taxon>Thermodesulfobacteriota</taxon>
        <taxon>Desulfuromonadia</taxon>
        <taxon>Geobacterales</taxon>
        <taxon>Geobacteraceae</taxon>
        <taxon>Geomonas</taxon>
    </lineage>
</organism>
<comment type="caution">
    <text evidence="1">The sequence shown here is derived from an EMBL/GenBank/DDBJ whole genome shotgun (WGS) entry which is preliminary data.</text>
</comment>
<sequence length="222" mass="25541">MNLPSEQFEVLANSLRIFPERILQLGYYVNEVRDPEEGIANIEAAFRDVLNQFYGMMGTLKDSGATQSLYEHTAITTLLCLRHSVQHHSGNVRNMFRDVILNRMDIKLVQIEYGASDKDRGRCPFPVSITWYEDSVMHSNYAKKWAEIARFLNLIELQRQARNQSIPWDNIYVDATSIITEAVATLCKLYSGHFSPSGYDSRVYYGHFINVEPLNMSDVTFI</sequence>
<dbReference type="Proteomes" id="UP000306416">
    <property type="component" value="Unassembled WGS sequence"/>
</dbReference>
<evidence type="ECO:0000313" key="2">
    <source>
        <dbReference type="Proteomes" id="UP000306416"/>
    </source>
</evidence>
<gene>
    <name evidence="1" type="ORF">E4633_15120</name>
</gene>
<proteinExistence type="predicted"/>